<name>A0A6H5IYT0_9HYME</name>
<dbReference type="Gene3D" id="3.30.420.10">
    <property type="entry name" value="Ribonuclease H-like superfamily/Ribonuclease H"/>
    <property type="match status" value="1"/>
</dbReference>
<dbReference type="PANTHER" id="PTHR46585:SF1">
    <property type="entry name" value="CHROMO DOMAIN-CONTAINING PROTEIN"/>
    <property type="match status" value="1"/>
</dbReference>
<keyword evidence="4" id="KW-1185">Reference proteome</keyword>
<reference evidence="3 4" key="1">
    <citation type="submission" date="2020-02" db="EMBL/GenBank/DDBJ databases">
        <authorList>
            <person name="Ferguson B K."/>
        </authorList>
    </citation>
    <scope>NUCLEOTIDE SEQUENCE [LARGE SCALE GENOMIC DNA]</scope>
</reference>
<dbReference type="InterPro" id="IPR001584">
    <property type="entry name" value="Integrase_cat-core"/>
</dbReference>
<feature type="compositionally biased region" description="Basic and acidic residues" evidence="1">
    <location>
        <begin position="172"/>
        <end position="186"/>
    </location>
</feature>
<feature type="compositionally biased region" description="Basic and acidic residues" evidence="1">
    <location>
        <begin position="61"/>
        <end position="71"/>
    </location>
</feature>
<dbReference type="AlphaFoldDB" id="A0A6H5IYT0"/>
<dbReference type="Proteomes" id="UP000479190">
    <property type="component" value="Unassembled WGS sequence"/>
</dbReference>
<feature type="compositionally biased region" description="Polar residues" evidence="1">
    <location>
        <begin position="156"/>
        <end position="165"/>
    </location>
</feature>
<sequence length="1006" mass="114387">MNQGESKSVTITADKDFPQMVIVQAIMTIGEIKLLQVTNSTTNENTKTMQIEYIPTAQNKRKPEDPGEPSKKPRKHSPVIMENNVRYIHIEEKAIVVGMRERDNQIDEALEKYELLEVVYGQGEVGKTINIKLSTPAKSALLALELLELSGWIPNKGSSPENGTSSEEESEHDVKSPETSETNERTPEEEDSEVEIITTEKKMEVIELSDEEVPTIEKDGHKPTSPGAKESSPEIEKLAIESLHPSNIGTDELQSPASPEPEASSNSMNLVDLIMGLAQSNTSFYIDEPFSLDATYIDVPHGYGRKRQPVDIKTVSKRSIVTINNDDDLCLPRALIVGEAYLAFRTDITADARREWNRARDGRRQYQRELAMRLMRDAGVTITGRGGGYAEIKQFQAHYDRKKISLVALDKITYGQGSEPFFDGRKPTGEYEPPLGTALGAMTDELVSYGQDTYIRSVVSGVPKFYAYETYTPGTGELHRCCKIKGISLNHENSKKINYESVKRMILRLYDDEDDCDNNSITYYDPSHEAGFAGAHRLLKVNAKNQPLDEKSREKILRWLEAQDAYTLHRPVRRKFPRLRYDVTNIDDVWECDLMQLTTIKKDNDVYCYLLVVIDVLSKFAWIEPLRDKTVATVLQAFKKNLSDKRSPRLLQSDKGSEFRDGRFRVSIEEASLIVRRAKISPGVLLAHANTLARSAVKMPLTRRSNFSLRITQREISPFQRHPKTTILAVTPKRTPTRKICRKIIVLQRLKLLLPTLENFHDFILRHLARICFIARGRDVPVTVLNAYDGYERCHIESGNHDRPRASVEVLSSTKSAARRPLARLGDLGLLRATKRVNMTFATRLSDKPITCAEVQARNVHIHDDARQCTYTNGEVLTTNQVMPVAIITSRYWPSHTAECCTIGPLPEARYYMPDTMSSTERENFYAWYNEARTRTFDKEIVEYCRMDVEILRRACLKFRTLMLEIGDTDPFVNATTIASACSYMYRKKFLREKSIGLILPRVTRH</sequence>
<evidence type="ECO:0000313" key="3">
    <source>
        <dbReference type="EMBL" id="CAB0040139.1"/>
    </source>
</evidence>
<evidence type="ECO:0000313" key="4">
    <source>
        <dbReference type="Proteomes" id="UP000479190"/>
    </source>
</evidence>
<protein>
    <recommendedName>
        <fullName evidence="2">Integrase catalytic domain-containing protein</fullName>
    </recommendedName>
</protein>
<evidence type="ECO:0000259" key="2">
    <source>
        <dbReference type="PROSITE" id="PS50994"/>
    </source>
</evidence>
<organism evidence="3 4">
    <name type="scientific">Trichogramma brassicae</name>
    <dbReference type="NCBI Taxonomy" id="86971"/>
    <lineage>
        <taxon>Eukaryota</taxon>
        <taxon>Metazoa</taxon>
        <taxon>Ecdysozoa</taxon>
        <taxon>Arthropoda</taxon>
        <taxon>Hexapoda</taxon>
        <taxon>Insecta</taxon>
        <taxon>Pterygota</taxon>
        <taxon>Neoptera</taxon>
        <taxon>Endopterygota</taxon>
        <taxon>Hymenoptera</taxon>
        <taxon>Apocrita</taxon>
        <taxon>Proctotrupomorpha</taxon>
        <taxon>Chalcidoidea</taxon>
        <taxon>Trichogrammatidae</taxon>
        <taxon>Trichogramma</taxon>
    </lineage>
</organism>
<dbReference type="SUPFAM" id="SSF53098">
    <property type="entry name" value="Ribonuclease H-like"/>
    <property type="match status" value="1"/>
</dbReference>
<dbReference type="InterPro" id="IPR036397">
    <property type="entry name" value="RNaseH_sf"/>
</dbReference>
<dbReference type="Pfam" id="PF00665">
    <property type="entry name" value="rve"/>
    <property type="match status" value="1"/>
</dbReference>
<proteinExistence type="predicted"/>
<gene>
    <name evidence="3" type="ORF">TBRA_LOCUS11869</name>
</gene>
<dbReference type="PANTHER" id="PTHR46585">
    <property type="entry name" value="INTEGRASE CORE DOMAIN CONTAINING PROTEIN"/>
    <property type="match status" value="1"/>
</dbReference>
<dbReference type="GO" id="GO:0003676">
    <property type="term" value="F:nucleic acid binding"/>
    <property type="evidence" value="ECO:0007669"/>
    <property type="project" value="InterPro"/>
</dbReference>
<dbReference type="GO" id="GO:0015074">
    <property type="term" value="P:DNA integration"/>
    <property type="evidence" value="ECO:0007669"/>
    <property type="project" value="InterPro"/>
</dbReference>
<feature type="region of interest" description="Disordered" evidence="1">
    <location>
        <begin position="152"/>
        <end position="197"/>
    </location>
</feature>
<feature type="region of interest" description="Disordered" evidence="1">
    <location>
        <begin position="46"/>
        <end position="78"/>
    </location>
</feature>
<evidence type="ECO:0000256" key="1">
    <source>
        <dbReference type="SAM" id="MobiDB-lite"/>
    </source>
</evidence>
<dbReference type="OrthoDB" id="6751099at2759"/>
<feature type="domain" description="Integrase catalytic" evidence="2">
    <location>
        <begin position="573"/>
        <end position="665"/>
    </location>
</feature>
<feature type="region of interest" description="Disordered" evidence="1">
    <location>
        <begin position="210"/>
        <end position="234"/>
    </location>
</feature>
<dbReference type="InterPro" id="IPR012337">
    <property type="entry name" value="RNaseH-like_sf"/>
</dbReference>
<dbReference type="PROSITE" id="PS50994">
    <property type="entry name" value="INTEGRASE"/>
    <property type="match status" value="1"/>
</dbReference>
<accession>A0A6H5IYT0</accession>
<dbReference type="EMBL" id="CADCXV010001005">
    <property type="protein sequence ID" value="CAB0040139.1"/>
    <property type="molecule type" value="Genomic_DNA"/>
</dbReference>